<evidence type="ECO:0000256" key="3">
    <source>
        <dbReference type="ARBA" id="ARBA00010901"/>
    </source>
</evidence>
<name>A0A090L4H9_STRRB</name>
<feature type="transmembrane region" description="Helical" evidence="11">
    <location>
        <begin position="153"/>
        <end position="172"/>
    </location>
</feature>
<dbReference type="Pfam" id="PF04568">
    <property type="entry name" value="IATP"/>
    <property type="match status" value="1"/>
</dbReference>
<organism evidence="12">
    <name type="scientific">Strongyloides ratti</name>
    <name type="common">Parasitic roundworm</name>
    <dbReference type="NCBI Taxonomy" id="34506"/>
    <lineage>
        <taxon>Eukaryota</taxon>
        <taxon>Metazoa</taxon>
        <taxon>Ecdysozoa</taxon>
        <taxon>Nematoda</taxon>
        <taxon>Chromadorea</taxon>
        <taxon>Rhabditida</taxon>
        <taxon>Tylenchina</taxon>
        <taxon>Panagrolaimomorpha</taxon>
        <taxon>Strongyloidoidea</taxon>
        <taxon>Strongyloididae</taxon>
        <taxon>Strongyloides</taxon>
    </lineage>
</organism>
<evidence type="ECO:0000256" key="10">
    <source>
        <dbReference type="SAM" id="Coils"/>
    </source>
</evidence>
<dbReference type="STRING" id="34506.A0A090L4H9"/>
<keyword evidence="7 10" id="KW-0175">Coiled coil</keyword>
<evidence type="ECO:0000313" key="13">
    <source>
        <dbReference type="Proteomes" id="UP000035682"/>
    </source>
</evidence>
<keyword evidence="13" id="KW-1185">Reference proteome</keyword>
<evidence type="ECO:0000313" key="12">
    <source>
        <dbReference type="EMBL" id="CEF62399.1"/>
    </source>
</evidence>
<keyword evidence="4 11" id="KW-0812">Transmembrane</keyword>
<protein>
    <submittedName>
        <fullName evidence="12 14">Bax inhibitor 1-related family and ATPase inhibitor, IATP, mitochondria family-containing protein</fullName>
    </submittedName>
</protein>
<dbReference type="Pfam" id="PF01027">
    <property type="entry name" value="Bax1-I"/>
    <property type="match status" value="1"/>
</dbReference>
<evidence type="ECO:0000256" key="5">
    <source>
        <dbReference type="ARBA" id="ARBA00022946"/>
    </source>
</evidence>
<reference evidence="14" key="2">
    <citation type="submission" date="2020-12" db="UniProtKB">
        <authorList>
            <consortium name="WormBaseParasite"/>
        </authorList>
    </citation>
    <scope>IDENTIFICATION</scope>
</reference>
<feature type="coiled-coil region" evidence="10">
    <location>
        <begin position="284"/>
        <end position="325"/>
    </location>
</feature>
<dbReference type="Proteomes" id="UP000035682">
    <property type="component" value="Unplaced"/>
</dbReference>
<dbReference type="OrthoDB" id="10045676at2759"/>
<dbReference type="InterPro" id="IPR007648">
    <property type="entry name" value="ATPase_inhibitor_mt"/>
</dbReference>
<accession>A0A090L4H9</accession>
<evidence type="ECO:0000256" key="7">
    <source>
        <dbReference type="ARBA" id="ARBA00023054"/>
    </source>
</evidence>
<gene>
    <name evidence="12 14 15" type="ORF">SRAE_1000067200</name>
</gene>
<evidence type="ECO:0000256" key="2">
    <source>
        <dbReference type="ARBA" id="ARBA00004173"/>
    </source>
</evidence>
<dbReference type="EMBL" id="LN609528">
    <property type="protein sequence ID" value="CEF62399.1"/>
    <property type="molecule type" value="Genomic_DNA"/>
</dbReference>
<dbReference type="Gene3D" id="1.20.5.500">
    <property type="entry name" value="Single helix bin"/>
    <property type="match status" value="1"/>
</dbReference>
<dbReference type="AlphaFoldDB" id="A0A090L4H9"/>
<dbReference type="SUPFAM" id="SSF64602">
    <property type="entry name" value="F1 ATPase inhibitor, IF1, C-terminal domain"/>
    <property type="match status" value="1"/>
</dbReference>
<evidence type="ECO:0000256" key="9">
    <source>
        <dbReference type="ARBA" id="ARBA00023136"/>
    </source>
</evidence>
<keyword evidence="6 11" id="KW-1133">Transmembrane helix</keyword>
<dbReference type="GeneID" id="36374764"/>
<keyword evidence="9 11" id="KW-0472">Membrane</keyword>
<evidence type="ECO:0000256" key="4">
    <source>
        <dbReference type="ARBA" id="ARBA00022692"/>
    </source>
</evidence>
<proteinExistence type="inferred from homology"/>
<dbReference type="PANTHER" id="PTHR48417:SF1">
    <property type="entry name" value="ATP SYNTHASE F1 SUBUNIT EPSILON"/>
    <property type="match status" value="1"/>
</dbReference>
<keyword evidence="8" id="KW-0496">Mitochondrion</keyword>
<reference evidence="12 13" key="1">
    <citation type="submission" date="2014-09" db="EMBL/GenBank/DDBJ databases">
        <authorList>
            <person name="Martin A.A."/>
        </authorList>
    </citation>
    <scope>NUCLEOTIDE SEQUENCE</scope>
    <source>
        <strain evidence="13">ED321</strain>
        <strain evidence="12">ED321 Heterogonic</strain>
    </source>
</reference>
<dbReference type="WBParaSite" id="SRAE_1000067200.1">
    <property type="protein sequence ID" value="SRAE_1000067200.1"/>
    <property type="gene ID" value="WBGene00257269"/>
</dbReference>
<feature type="transmembrane region" description="Helical" evidence="11">
    <location>
        <begin position="33"/>
        <end position="51"/>
    </location>
</feature>
<dbReference type="CTD" id="36374764"/>
<comment type="subcellular location">
    <subcellularLocation>
        <location evidence="1">Membrane</location>
        <topology evidence="1">Multi-pass membrane protein</topology>
    </subcellularLocation>
    <subcellularLocation>
        <location evidence="2">Mitochondrion</location>
    </subcellularLocation>
</comment>
<dbReference type="GO" id="GO:0016020">
    <property type="term" value="C:membrane"/>
    <property type="evidence" value="ECO:0007669"/>
    <property type="project" value="UniProtKB-SubCell"/>
</dbReference>
<keyword evidence="5" id="KW-0809">Transit peptide</keyword>
<dbReference type="RefSeq" id="XP_024501601.1">
    <property type="nucleotide sequence ID" value="XM_024647533.1"/>
</dbReference>
<sequence>MTSSQEFLFLYKNERNIIYSFQSRKRFFMKTTYHTLVFLIFTIITTLLITMNKKWKIILNQQHQLFSLISLVIFLTIYGVIITLEQIRFMRGINYIAAFLLAISLGFLIAVEASWYTLETNINSIFISCIVAIVISGIAFNMKHDVTIYMNQLIMLTFTFMIMACLLFFLSQKIDTTFLRHLYALGGFLLSCAYIAIDTQSISIKNRYNQLATNEYVLGGVQIYFPKQVKMFGNSTRTAARMTTVRMCSNKPKTGGTGTIREAGGAFADMGKAKEDQFFYNLQKEQLKKMHQHLEEEIKNHKKQAEEHQAAIKRHEEKLKELRAAAGEYKE</sequence>
<dbReference type="GO" id="GO:0005739">
    <property type="term" value="C:mitochondrion"/>
    <property type="evidence" value="ECO:0007669"/>
    <property type="project" value="UniProtKB-SubCell"/>
</dbReference>
<feature type="transmembrane region" description="Helical" evidence="11">
    <location>
        <begin position="178"/>
        <end position="197"/>
    </location>
</feature>
<dbReference type="GO" id="GO:0042030">
    <property type="term" value="F:ATPase inhibitor activity"/>
    <property type="evidence" value="ECO:0007669"/>
    <property type="project" value="InterPro"/>
</dbReference>
<feature type="transmembrane region" description="Helical" evidence="11">
    <location>
        <begin position="96"/>
        <end position="116"/>
    </location>
</feature>
<evidence type="ECO:0000313" key="14">
    <source>
        <dbReference type="WBParaSite" id="SRAE_1000067200.1"/>
    </source>
</evidence>
<dbReference type="InterPro" id="IPR006214">
    <property type="entry name" value="Bax_inhibitor_1-related"/>
</dbReference>
<evidence type="ECO:0000256" key="8">
    <source>
        <dbReference type="ARBA" id="ARBA00023128"/>
    </source>
</evidence>
<dbReference type="eggNOG" id="ENOG502S4JP">
    <property type="taxonomic scope" value="Eukaryota"/>
</dbReference>
<feature type="transmembrane region" description="Helical" evidence="11">
    <location>
        <begin position="63"/>
        <end position="84"/>
    </location>
</feature>
<feature type="transmembrane region" description="Helical" evidence="11">
    <location>
        <begin position="122"/>
        <end position="141"/>
    </location>
</feature>
<dbReference type="PANTHER" id="PTHR48417">
    <property type="entry name" value="ATP SYNTHASE F1 SUBUNIT EPSILON"/>
    <property type="match status" value="1"/>
</dbReference>
<evidence type="ECO:0000313" key="15">
    <source>
        <dbReference type="WormBase" id="SRAE_1000067200"/>
    </source>
</evidence>
<evidence type="ECO:0000256" key="11">
    <source>
        <dbReference type="SAM" id="Phobius"/>
    </source>
</evidence>
<comment type="similarity">
    <text evidence="3">Belongs to the ATPase inhibitor family.</text>
</comment>
<evidence type="ECO:0000256" key="6">
    <source>
        <dbReference type="ARBA" id="ARBA00022989"/>
    </source>
</evidence>
<evidence type="ECO:0000256" key="1">
    <source>
        <dbReference type="ARBA" id="ARBA00004141"/>
    </source>
</evidence>
<dbReference type="WormBase" id="SRAE_1000067200">
    <property type="protein sequence ID" value="SRP07764"/>
    <property type="gene ID" value="WBGene00257269"/>
</dbReference>